<accession>A0A1I8F117</accession>
<feature type="region of interest" description="Disordered" evidence="1">
    <location>
        <begin position="60"/>
        <end position="87"/>
    </location>
</feature>
<keyword evidence="2" id="KW-0472">Membrane</keyword>
<feature type="transmembrane region" description="Helical" evidence="2">
    <location>
        <begin position="158"/>
        <end position="178"/>
    </location>
</feature>
<dbReference type="WBParaSite" id="maker-unitig_1020-snap-gene-0.2-mRNA-1">
    <property type="protein sequence ID" value="maker-unitig_1020-snap-gene-0.2-mRNA-1"/>
    <property type="gene ID" value="maker-unitig_1020-snap-gene-0.2"/>
</dbReference>
<sequence>MPASDSEPQRQVVYEPCVRPSELLRRQRLPTEASAEQPTGCWPATRQFVVGLAPQSVASVPKLPQSPPSPSAISAASAASRLLQQQRRRQPPARLSWPCGCGCRACSHRCLLRPSRHPLRRRRDQRRRQEALCGSGLAGPAASPEAGFYNGFRVAGELLLLLLSVPLLLLLLHCLLLLSGIGGQPALLQADWLQFLKFFEGLSAFWREFNQPLKSAAAARRPRPPGPAPVEAGAPAGAHPGAADLLRTNISCLERCRLGCALSAHRKRPSASSRTNSSEPNTPPVSVGLRLVNTPSQTVLLPASEASSLPVRAAASAALLTICRLTAPRLRSTARSAFSCNLPSLDRGGLSFLHCWHWLCSQLHWLLCSQLHLALLCSQLHLALLCSQLHLALLCSQLHLALLCSQLHLALLCSQLHLALLCSQLHLHCSALSFTWHCSALSFTWHCSALSFTWHCSALSFTWHCSALSFTCTAQLSASPGTALLSASPGTALLSASPGTALLSASPGTALFASATVAPAVAVPAAQKPPGVGVAQRLGLSSRRQVGVGGVSQRPRPESPSQRPAQKT</sequence>
<organism evidence="3 4">
    <name type="scientific">Macrostomum lignano</name>
    <dbReference type="NCBI Taxonomy" id="282301"/>
    <lineage>
        <taxon>Eukaryota</taxon>
        <taxon>Metazoa</taxon>
        <taxon>Spiralia</taxon>
        <taxon>Lophotrochozoa</taxon>
        <taxon>Platyhelminthes</taxon>
        <taxon>Rhabditophora</taxon>
        <taxon>Macrostomorpha</taxon>
        <taxon>Macrostomida</taxon>
        <taxon>Macrostomidae</taxon>
        <taxon>Macrostomum</taxon>
    </lineage>
</organism>
<evidence type="ECO:0000313" key="4">
    <source>
        <dbReference type="WBParaSite" id="maker-unitig_1020-snap-gene-0.2-mRNA-1"/>
    </source>
</evidence>
<evidence type="ECO:0000313" key="3">
    <source>
        <dbReference type="Proteomes" id="UP000095280"/>
    </source>
</evidence>
<feature type="region of interest" description="Disordered" evidence="1">
    <location>
        <begin position="539"/>
        <end position="568"/>
    </location>
</feature>
<keyword evidence="2" id="KW-1133">Transmembrane helix</keyword>
<feature type="region of interest" description="Disordered" evidence="1">
    <location>
        <begin position="216"/>
        <end position="235"/>
    </location>
</feature>
<keyword evidence="3" id="KW-1185">Reference proteome</keyword>
<dbReference type="AlphaFoldDB" id="A0A1I8F117"/>
<feature type="compositionally biased region" description="Low complexity" evidence="1">
    <location>
        <begin position="71"/>
        <end position="85"/>
    </location>
</feature>
<reference evidence="4" key="1">
    <citation type="submission" date="2016-11" db="UniProtKB">
        <authorList>
            <consortium name="WormBaseParasite"/>
        </authorList>
    </citation>
    <scope>IDENTIFICATION</scope>
</reference>
<proteinExistence type="predicted"/>
<feature type="compositionally biased region" description="Low complexity" evidence="1">
    <location>
        <begin position="559"/>
        <end position="568"/>
    </location>
</feature>
<dbReference type="Proteomes" id="UP000095280">
    <property type="component" value="Unplaced"/>
</dbReference>
<name>A0A1I8F117_9PLAT</name>
<evidence type="ECO:0000256" key="1">
    <source>
        <dbReference type="SAM" id="MobiDB-lite"/>
    </source>
</evidence>
<keyword evidence="2" id="KW-0812">Transmembrane</keyword>
<evidence type="ECO:0000256" key="2">
    <source>
        <dbReference type="SAM" id="Phobius"/>
    </source>
</evidence>
<protein>
    <submittedName>
        <fullName evidence="4">Anoctamin</fullName>
    </submittedName>
</protein>